<proteinExistence type="predicted"/>
<organism evidence="1">
    <name type="scientific">Rhizophora mucronata</name>
    <name type="common">Asiatic mangrove</name>
    <dbReference type="NCBI Taxonomy" id="61149"/>
    <lineage>
        <taxon>Eukaryota</taxon>
        <taxon>Viridiplantae</taxon>
        <taxon>Streptophyta</taxon>
        <taxon>Embryophyta</taxon>
        <taxon>Tracheophyta</taxon>
        <taxon>Spermatophyta</taxon>
        <taxon>Magnoliopsida</taxon>
        <taxon>eudicotyledons</taxon>
        <taxon>Gunneridae</taxon>
        <taxon>Pentapetalae</taxon>
        <taxon>rosids</taxon>
        <taxon>fabids</taxon>
        <taxon>Malpighiales</taxon>
        <taxon>Rhizophoraceae</taxon>
        <taxon>Rhizophora</taxon>
    </lineage>
</organism>
<sequence length="23" mass="2628">MSPGSKFPLIICRVLVLLDLYHL</sequence>
<dbReference type="AlphaFoldDB" id="A0A2P2P774"/>
<name>A0A2P2P774_RHIMU</name>
<evidence type="ECO:0000313" key="1">
    <source>
        <dbReference type="EMBL" id="MBX50598.1"/>
    </source>
</evidence>
<dbReference type="EMBL" id="GGEC01070114">
    <property type="protein sequence ID" value="MBX50598.1"/>
    <property type="molecule type" value="Transcribed_RNA"/>
</dbReference>
<reference evidence="1" key="1">
    <citation type="submission" date="2018-02" db="EMBL/GenBank/DDBJ databases">
        <title>Rhizophora mucronata_Transcriptome.</title>
        <authorList>
            <person name="Meera S.P."/>
            <person name="Sreeshan A."/>
            <person name="Augustine A."/>
        </authorList>
    </citation>
    <scope>NUCLEOTIDE SEQUENCE</scope>
    <source>
        <tissue evidence="1">Leaf</tissue>
    </source>
</reference>
<protein>
    <submittedName>
        <fullName evidence="1">Uncharacterized protein</fullName>
    </submittedName>
</protein>
<accession>A0A2P2P774</accession>